<feature type="binding site" evidence="8">
    <location>
        <position position="4"/>
    </location>
    <ligand>
        <name>Mg(2+)</name>
        <dbReference type="ChEBI" id="CHEBI:18420"/>
    </ligand>
</feature>
<dbReference type="InterPro" id="IPR022907">
    <property type="entry name" value="VapC_family"/>
</dbReference>
<evidence type="ECO:0000256" key="2">
    <source>
        <dbReference type="ARBA" id="ARBA00022649"/>
    </source>
</evidence>
<gene>
    <name evidence="8" type="primary">vapC</name>
    <name evidence="10" type="ORF">BVI061214_00177</name>
</gene>
<dbReference type="InterPro" id="IPR002716">
    <property type="entry name" value="PIN_dom"/>
</dbReference>
<comment type="cofactor">
    <cofactor evidence="1 8">
        <name>Mg(2+)</name>
        <dbReference type="ChEBI" id="CHEBI:18420"/>
    </cofactor>
</comment>
<dbReference type="GO" id="GO:0016787">
    <property type="term" value="F:hydrolase activity"/>
    <property type="evidence" value="ECO:0007669"/>
    <property type="project" value="UniProtKB-KW"/>
</dbReference>
<comment type="function">
    <text evidence="8">Toxic component of a toxin-antitoxin (TA) system. An RNase.</text>
</comment>
<comment type="caution">
    <text evidence="10">The sequence shown here is derived from an EMBL/GenBank/DDBJ whole genome shotgun (WGS) entry which is preliminary data.</text>
</comment>
<keyword evidence="6 8" id="KW-0460">Magnesium</keyword>
<dbReference type="SUPFAM" id="SSF88723">
    <property type="entry name" value="PIN domain-like"/>
    <property type="match status" value="1"/>
</dbReference>
<dbReference type="Proteomes" id="UP000037685">
    <property type="component" value="Unassembled WGS sequence"/>
</dbReference>
<keyword evidence="4 8" id="KW-0479">Metal-binding</keyword>
<dbReference type="PANTHER" id="PTHR33653:SF1">
    <property type="entry name" value="RIBONUCLEASE VAPC2"/>
    <property type="match status" value="1"/>
</dbReference>
<accession>A0A0M9AC87</accession>
<evidence type="ECO:0000313" key="11">
    <source>
        <dbReference type="Proteomes" id="UP000037685"/>
    </source>
</evidence>
<dbReference type="GO" id="GO:0000287">
    <property type="term" value="F:magnesium ion binding"/>
    <property type="evidence" value="ECO:0007669"/>
    <property type="project" value="UniProtKB-UniRule"/>
</dbReference>
<dbReference type="GO" id="GO:0004540">
    <property type="term" value="F:RNA nuclease activity"/>
    <property type="evidence" value="ECO:0007669"/>
    <property type="project" value="InterPro"/>
</dbReference>
<evidence type="ECO:0000256" key="7">
    <source>
        <dbReference type="ARBA" id="ARBA00038093"/>
    </source>
</evidence>
<dbReference type="GO" id="GO:0090729">
    <property type="term" value="F:toxin activity"/>
    <property type="evidence" value="ECO:0007669"/>
    <property type="project" value="UniProtKB-KW"/>
</dbReference>
<evidence type="ECO:0000256" key="1">
    <source>
        <dbReference type="ARBA" id="ARBA00001946"/>
    </source>
</evidence>
<dbReference type="EMBL" id="LHCI01000106">
    <property type="protein sequence ID" value="KOX89032.1"/>
    <property type="molecule type" value="Genomic_DNA"/>
</dbReference>
<evidence type="ECO:0000256" key="6">
    <source>
        <dbReference type="ARBA" id="ARBA00022842"/>
    </source>
</evidence>
<dbReference type="RefSeq" id="WP_053766963.1">
    <property type="nucleotide sequence ID" value="NZ_LHCI01000106.1"/>
</dbReference>
<feature type="binding site" evidence="8">
    <location>
        <position position="99"/>
    </location>
    <ligand>
        <name>Mg(2+)</name>
        <dbReference type="ChEBI" id="CHEBI:18420"/>
    </ligand>
</feature>
<dbReference type="InterPro" id="IPR050556">
    <property type="entry name" value="Type_II_TA_system_RNase"/>
</dbReference>
<keyword evidence="3 8" id="KW-0540">Nuclease</keyword>
<keyword evidence="2 8" id="KW-1277">Toxin-antitoxin system</keyword>
<organism evidence="10 11">
    <name type="scientific">Thermus aquaticus</name>
    <dbReference type="NCBI Taxonomy" id="271"/>
    <lineage>
        <taxon>Bacteria</taxon>
        <taxon>Thermotogati</taxon>
        <taxon>Deinococcota</taxon>
        <taxon>Deinococci</taxon>
        <taxon>Thermales</taxon>
        <taxon>Thermaceae</taxon>
        <taxon>Thermus</taxon>
    </lineage>
</organism>
<dbReference type="PATRIC" id="fig|271.14.peg.269"/>
<dbReference type="Pfam" id="PF01850">
    <property type="entry name" value="PIN"/>
    <property type="match status" value="1"/>
</dbReference>
<feature type="domain" description="PIN" evidence="9">
    <location>
        <begin position="1"/>
        <end position="124"/>
    </location>
</feature>
<keyword evidence="8" id="KW-0800">Toxin</keyword>
<dbReference type="EC" id="3.1.-.-" evidence="8"/>
<evidence type="ECO:0000259" key="9">
    <source>
        <dbReference type="Pfam" id="PF01850"/>
    </source>
</evidence>
<protein>
    <recommendedName>
        <fullName evidence="8">Ribonuclease VapC</fullName>
        <shortName evidence="8">RNase VapC</shortName>
        <ecNumber evidence="8">3.1.-.-</ecNumber>
    </recommendedName>
    <alternativeName>
        <fullName evidence="8">Toxin VapC</fullName>
    </alternativeName>
</protein>
<dbReference type="InterPro" id="IPR029060">
    <property type="entry name" value="PIN-like_dom_sf"/>
</dbReference>
<proteinExistence type="inferred from homology"/>
<sequence length="130" mass="14458">MVLDTSALLAILFREEGYEDLLEEIRRAHPRKVAAPTLAEAGIVLGARLGFERVYLLLALLSELQAEVIPFGEAHAREAISAYRRYGRGRHPAGLNFGDCLSYALAKVEGEPLLYKGEDFDRTDLAWKPS</sequence>
<evidence type="ECO:0000256" key="8">
    <source>
        <dbReference type="HAMAP-Rule" id="MF_00265"/>
    </source>
</evidence>
<evidence type="ECO:0000256" key="3">
    <source>
        <dbReference type="ARBA" id="ARBA00022722"/>
    </source>
</evidence>
<dbReference type="PANTHER" id="PTHR33653">
    <property type="entry name" value="RIBONUCLEASE VAPC2"/>
    <property type="match status" value="1"/>
</dbReference>
<comment type="similarity">
    <text evidence="7 8">Belongs to the PINc/VapC protein family.</text>
</comment>
<evidence type="ECO:0000256" key="5">
    <source>
        <dbReference type="ARBA" id="ARBA00022801"/>
    </source>
</evidence>
<dbReference type="Gene3D" id="3.40.50.1010">
    <property type="entry name" value="5'-nuclease"/>
    <property type="match status" value="1"/>
</dbReference>
<evidence type="ECO:0000313" key="10">
    <source>
        <dbReference type="EMBL" id="KOX89032.1"/>
    </source>
</evidence>
<reference evidence="11" key="1">
    <citation type="submission" date="2015-07" db="EMBL/GenBank/DDBJ databases">
        <authorList>
            <person name="Zylicz-Stachula A."/>
            <person name="Jezewska-Frackowiak J."/>
            <person name="Czajkowska E."/>
            <person name="Skowron P.M."/>
        </authorList>
    </citation>
    <scope>NUCLEOTIDE SEQUENCE [LARGE SCALE GENOMIC DNA]</scope>
    <source>
        <strain evidence="11">ATCC 25104 / DSM 625 / JCM 10724 / NBRC 103206 / NCIMB 11243 / YT-1</strain>
    </source>
</reference>
<keyword evidence="5 8" id="KW-0378">Hydrolase</keyword>
<dbReference type="HAMAP" id="MF_00265">
    <property type="entry name" value="VapC_Nob1"/>
    <property type="match status" value="1"/>
</dbReference>
<dbReference type="CDD" id="cd09871">
    <property type="entry name" value="PIN_MtVapC28-VapC30-like"/>
    <property type="match status" value="1"/>
</dbReference>
<name>A0A0M9AC87_THEAQ</name>
<dbReference type="AlphaFoldDB" id="A0A0M9AC87"/>
<evidence type="ECO:0000256" key="4">
    <source>
        <dbReference type="ARBA" id="ARBA00022723"/>
    </source>
</evidence>